<dbReference type="GeneID" id="63720874"/>
<dbReference type="RefSeq" id="XP_040655613.1">
    <property type="nucleotide sequence ID" value="XM_040805509.1"/>
</dbReference>
<sequence length="153" mass="16843">MATVMPLRPDALLGLHVALTMADLKESSHIRFVPHEYREGRPTAPATEDDAHFLDELAQYLRVHSLTTLLDVQVPHKGPSGEFVEFVFGGCGTVLQRASKANHEPAYRTTGWTAGRNDGSADAAAKPDDKHGSTIRGTHRVFKDGRMPRDEEN</sequence>
<accession>A0A151GGV5</accession>
<comment type="caution">
    <text evidence="2">The sequence shown here is derived from an EMBL/GenBank/DDBJ whole genome shotgun (WGS) entry which is preliminary data.</text>
</comment>
<organism evidence="2 3">
    <name type="scientific">Drechmeria coniospora</name>
    <name type="common">Nematophagous fungus</name>
    <name type="synonym">Meria coniospora</name>
    <dbReference type="NCBI Taxonomy" id="98403"/>
    <lineage>
        <taxon>Eukaryota</taxon>
        <taxon>Fungi</taxon>
        <taxon>Dikarya</taxon>
        <taxon>Ascomycota</taxon>
        <taxon>Pezizomycotina</taxon>
        <taxon>Sordariomycetes</taxon>
        <taxon>Hypocreomycetidae</taxon>
        <taxon>Hypocreales</taxon>
        <taxon>Ophiocordycipitaceae</taxon>
        <taxon>Drechmeria</taxon>
    </lineage>
</organism>
<feature type="region of interest" description="Disordered" evidence="1">
    <location>
        <begin position="108"/>
        <end position="153"/>
    </location>
</feature>
<protein>
    <submittedName>
        <fullName evidence="2">Uncharacterized protein</fullName>
    </submittedName>
</protein>
<dbReference type="AlphaFoldDB" id="A0A151GGV5"/>
<dbReference type="InParanoid" id="A0A151GGV5"/>
<dbReference type="Proteomes" id="UP000076580">
    <property type="component" value="Chromosome 03"/>
</dbReference>
<evidence type="ECO:0000313" key="3">
    <source>
        <dbReference type="Proteomes" id="UP000076580"/>
    </source>
</evidence>
<evidence type="ECO:0000256" key="1">
    <source>
        <dbReference type="SAM" id="MobiDB-lite"/>
    </source>
</evidence>
<proteinExistence type="predicted"/>
<name>A0A151GGV5_DRECN</name>
<gene>
    <name evidence="2" type="ORF">DCS_08231</name>
</gene>
<reference evidence="2 3" key="1">
    <citation type="journal article" date="2016" name="Sci. Rep.">
        <title>Insights into Adaptations to a Near-Obligate Nematode Endoparasitic Lifestyle from the Finished Genome of Drechmeria coniospora.</title>
        <authorList>
            <person name="Zhang L."/>
            <person name="Zhou Z."/>
            <person name="Guo Q."/>
            <person name="Fokkens L."/>
            <person name="Miskei M."/>
            <person name="Pocsi I."/>
            <person name="Zhang W."/>
            <person name="Chen M."/>
            <person name="Wang L."/>
            <person name="Sun Y."/>
            <person name="Donzelli B.G."/>
            <person name="Gibson D.M."/>
            <person name="Nelson D.R."/>
            <person name="Luo J.G."/>
            <person name="Rep M."/>
            <person name="Liu H."/>
            <person name="Yang S."/>
            <person name="Wang J."/>
            <person name="Krasnoff S.B."/>
            <person name="Xu Y."/>
            <person name="Molnar I."/>
            <person name="Lin M."/>
        </authorList>
    </citation>
    <scope>NUCLEOTIDE SEQUENCE [LARGE SCALE GENOMIC DNA]</scope>
    <source>
        <strain evidence="2 3">ARSEF 6962</strain>
    </source>
</reference>
<feature type="compositionally biased region" description="Basic and acidic residues" evidence="1">
    <location>
        <begin position="141"/>
        <end position="153"/>
    </location>
</feature>
<keyword evidence="3" id="KW-1185">Reference proteome</keyword>
<evidence type="ECO:0000313" key="2">
    <source>
        <dbReference type="EMBL" id="KYK56261.1"/>
    </source>
</evidence>
<dbReference type="EMBL" id="LAYC01000003">
    <property type="protein sequence ID" value="KYK56261.1"/>
    <property type="molecule type" value="Genomic_DNA"/>
</dbReference>